<evidence type="ECO:0000313" key="9">
    <source>
        <dbReference type="EMBL" id="NJQ16878.1"/>
    </source>
</evidence>
<dbReference type="Gene3D" id="1.20.1250.20">
    <property type="entry name" value="MFS general substrate transporter like domains"/>
    <property type="match status" value="1"/>
</dbReference>
<gene>
    <name evidence="9" type="ORF">HCN52_18550</name>
</gene>
<feature type="transmembrane region" description="Helical" evidence="7">
    <location>
        <begin position="320"/>
        <end position="340"/>
    </location>
</feature>
<keyword evidence="2" id="KW-1003">Cell membrane</keyword>
<feature type="transmembrane region" description="Helical" evidence="7">
    <location>
        <begin position="36"/>
        <end position="56"/>
    </location>
</feature>
<reference evidence="9 10" key="1">
    <citation type="submission" date="2020-03" db="EMBL/GenBank/DDBJ databases">
        <title>Draft genome of Streptomyces sp. ventii, isolated from the Axial Seamount in the Pacific Ocean, and resequencing of the two type strains Streptomyces lonarensis strain NCL 716 and Streptomyces bohaiensis strain 11A07.</title>
        <authorList>
            <person name="Loughran R.M."/>
            <person name="Pfannmuller K.M."/>
            <person name="Wasson B.J."/>
            <person name="Deadmond M.C."/>
            <person name="Paddock B.E."/>
            <person name="Koyack M.J."/>
            <person name="Gallegos D.A."/>
            <person name="Mitchell E.A."/>
            <person name="Ushijima B."/>
            <person name="Saw J.H."/>
            <person name="Mcphail K.L."/>
            <person name="Videau P."/>
        </authorList>
    </citation>
    <scope>NUCLEOTIDE SEQUENCE [LARGE SCALE GENOMIC DNA]</scope>
    <source>
        <strain evidence="9 10">11A07</strain>
    </source>
</reference>
<dbReference type="SUPFAM" id="SSF103473">
    <property type="entry name" value="MFS general substrate transporter"/>
    <property type="match status" value="1"/>
</dbReference>
<feature type="transmembrane region" description="Helical" evidence="7">
    <location>
        <begin position="7"/>
        <end position="30"/>
    </location>
</feature>
<feature type="region of interest" description="Disordered" evidence="6">
    <location>
        <begin position="189"/>
        <end position="209"/>
    </location>
</feature>
<dbReference type="PROSITE" id="PS50850">
    <property type="entry name" value="MFS"/>
    <property type="match status" value="1"/>
</dbReference>
<proteinExistence type="predicted"/>
<dbReference type="InterPro" id="IPR022324">
    <property type="entry name" value="Bacilysin_exporter_BacE_put"/>
</dbReference>
<dbReference type="EMBL" id="JAAVJC010000207">
    <property type="protein sequence ID" value="NJQ16878.1"/>
    <property type="molecule type" value="Genomic_DNA"/>
</dbReference>
<dbReference type="InterPro" id="IPR036259">
    <property type="entry name" value="MFS_trans_sf"/>
</dbReference>
<evidence type="ECO:0000259" key="8">
    <source>
        <dbReference type="PROSITE" id="PS50850"/>
    </source>
</evidence>
<feature type="transmembrane region" description="Helical" evidence="7">
    <location>
        <begin position="295"/>
        <end position="314"/>
    </location>
</feature>
<sequence>MKHFRLLVFGNAISGYGSYLNMVALNVFVYTVTGSAFAAGLFMAVRLLTSVAAGFVSGRLVSRFDRKALMIGSDLIRSAMLLVLIPLPNSARLPVLFALAVAMGACTTLHQVALRSSVPEIVGPEKRLKANGLLVTGRSLAMIAGFASSGLVIAQFGYTAAFALNGVTFLISAAILAMLPIRTRAAVAPDAGGKEGGDDTAAPSGTTGRAGRWASWALLRSLPVMGAMMALRGVDGLGSSSHNVALPVFSDALDPANPATFMSQFLATWAIGHIVAQQATSRYADRTGHSFGEKAFAIGAVVMSVGFILAFAGLPTVPAIAVALIAGMADGFTEIVYVTKLQETPDAQRGQMFGLSAAVENGGFGLGMILCSLTLEFYSPIAVVGTFHGVAIVFCLGFLVFLARRNRRGAPATVPPAPEAAVTEPGPVAAEPGAADGPAAAADPGAGRAATDPATEATEADRTSAPARTTEGDRA</sequence>
<evidence type="ECO:0000256" key="5">
    <source>
        <dbReference type="ARBA" id="ARBA00023136"/>
    </source>
</evidence>
<feature type="transmembrane region" description="Helical" evidence="7">
    <location>
        <begin position="135"/>
        <end position="154"/>
    </location>
</feature>
<dbReference type="PANTHER" id="PTHR23513:SF6">
    <property type="entry name" value="MAJOR FACILITATOR SUPERFAMILY ASSOCIATED DOMAIN-CONTAINING PROTEIN"/>
    <property type="match status" value="1"/>
</dbReference>
<comment type="caution">
    <text evidence="9">The sequence shown here is derived from an EMBL/GenBank/DDBJ whole genome shotgun (WGS) entry which is preliminary data.</text>
</comment>
<dbReference type="Pfam" id="PF07690">
    <property type="entry name" value="MFS_1"/>
    <property type="match status" value="1"/>
</dbReference>
<feature type="compositionally biased region" description="Low complexity" evidence="6">
    <location>
        <begin position="419"/>
        <end position="457"/>
    </location>
</feature>
<comment type="subcellular location">
    <subcellularLocation>
        <location evidence="1">Cell membrane</location>
        <topology evidence="1">Multi-pass membrane protein</topology>
    </subcellularLocation>
</comment>
<keyword evidence="4 7" id="KW-1133">Transmembrane helix</keyword>
<name>A0ABX1CFD0_9ACTN</name>
<feature type="transmembrane region" description="Helical" evidence="7">
    <location>
        <begin position="352"/>
        <end position="375"/>
    </location>
</feature>
<evidence type="ECO:0000256" key="1">
    <source>
        <dbReference type="ARBA" id="ARBA00004651"/>
    </source>
</evidence>
<keyword evidence="10" id="KW-1185">Reference proteome</keyword>
<feature type="transmembrane region" description="Helical" evidence="7">
    <location>
        <begin position="381"/>
        <end position="403"/>
    </location>
</feature>
<dbReference type="Proteomes" id="UP000727056">
    <property type="component" value="Unassembled WGS sequence"/>
</dbReference>
<organism evidence="9 10">
    <name type="scientific">Streptomyces bohaiensis</name>
    <dbReference type="NCBI Taxonomy" id="1431344"/>
    <lineage>
        <taxon>Bacteria</taxon>
        <taxon>Bacillati</taxon>
        <taxon>Actinomycetota</taxon>
        <taxon>Actinomycetes</taxon>
        <taxon>Kitasatosporales</taxon>
        <taxon>Streptomycetaceae</taxon>
        <taxon>Streptomyces</taxon>
    </lineage>
</organism>
<feature type="transmembrane region" description="Helical" evidence="7">
    <location>
        <begin position="160"/>
        <end position="179"/>
    </location>
</feature>
<dbReference type="InterPro" id="IPR020846">
    <property type="entry name" value="MFS_dom"/>
</dbReference>
<evidence type="ECO:0000256" key="2">
    <source>
        <dbReference type="ARBA" id="ARBA00022475"/>
    </source>
</evidence>
<keyword evidence="5 7" id="KW-0472">Membrane</keyword>
<accession>A0ABX1CFD0</accession>
<feature type="domain" description="Major facilitator superfamily (MFS) profile" evidence="8">
    <location>
        <begin position="3"/>
        <end position="407"/>
    </location>
</feature>
<evidence type="ECO:0000256" key="4">
    <source>
        <dbReference type="ARBA" id="ARBA00022989"/>
    </source>
</evidence>
<feature type="region of interest" description="Disordered" evidence="6">
    <location>
        <begin position="412"/>
        <end position="475"/>
    </location>
</feature>
<dbReference type="PANTHER" id="PTHR23513">
    <property type="entry name" value="INTEGRAL MEMBRANE EFFLUX PROTEIN-RELATED"/>
    <property type="match status" value="1"/>
</dbReference>
<evidence type="ECO:0000256" key="6">
    <source>
        <dbReference type="SAM" id="MobiDB-lite"/>
    </source>
</evidence>
<evidence type="ECO:0000256" key="7">
    <source>
        <dbReference type="SAM" id="Phobius"/>
    </source>
</evidence>
<dbReference type="CDD" id="cd06173">
    <property type="entry name" value="MFS_MefA_like"/>
    <property type="match status" value="1"/>
</dbReference>
<dbReference type="InterPro" id="IPR011701">
    <property type="entry name" value="MFS"/>
</dbReference>
<keyword evidence="3 7" id="KW-0812">Transmembrane</keyword>
<protein>
    <submittedName>
        <fullName evidence="9">MFS transporter</fullName>
    </submittedName>
</protein>
<evidence type="ECO:0000313" key="10">
    <source>
        <dbReference type="Proteomes" id="UP000727056"/>
    </source>
</evidence>
<dbReference type="PRINTS" id="PR01988">
    <property type="entry name" value="EXPORTERBACE"/>
</dbReference>
<evidence type="ECO:0000256" key="3">
    <source>
        <dbReference type="ARBA" id="ARBA00022692"/>
    </source>
</evidence>